<dbReference type="SUPFAM" id="SSF56349">
    <property type="entry name" value="DNA breaking-rejoining enzymes"/>
    <property type="match status" value="1"/>
</dbReference>
<dbReference type="AlphaFoldDB" id="D2QXY8"/>
<name>D2QXY8_PIRSD</name>
<dbReference type="KEGG" id="psl:Psta_3401"/>
<dbReference type="EMBL" id="CP001848">
    <property type="protein sequence ID" value="ADB18065.1"/>
    <property type="molecule type" value="Genomic_DNA"/>
</dbReference>
<evidence type="ECO:0000313" key="3">
    <source>
        <dbReference type="Proteomes" id="UP000001887"/>
    </source>
</evidence>
<dbReference type="GO" id="GO:0015074">
    <property type="term" value="P:DNA integration"/>
    <property type="evidence" value="ECO:0007669"/>
    <property type="project" value="InterPro"/>
</dbReference>
<dbReference type="OrthoDB" id="210132at2"/>
<gene>
    <name evidence="2" type="ordered locus">Psta_3401</name>
</gene>
<evidence type="ECO:0000256" key="1">
    <source>
        <dbReference type="ARBA" id="ARBA00023172"/>
    </source>
</evidence>
<organism evidence="2 3">
    <name type="scientific">Pirellula staleyi (strain ATCC 27377 / DSM 6068 / ICPB 4128)</name>
    <name type="common">Pirella staleyi</name>
    <dbReference type="NCBI Taxonomy" id="530564"/>
    <lineage>
        <taxon>Bacteria</taxon>
        <taxon>Pseudomonadati</taxon>
        <taxon>Planctomycetota</taxon>
        <taxon>Planctomycetia</taxon>
        <taxon>Pirellulales</taxon>
        <taxon>Pirellulaceae</taxon>
        <taxon>Pirellula</taxon>
    </lineage>
</organism>
<proteinExistence type="predicted"/>
<dbReference type="InterPro" id="IPR013762">
    <property type="entry name" value="Integrase-like_cat_sf"/>
</dbReference>
<dbReference type="Gene3D" id="1.10.443.10">
    <property type="entry name" value="Intergrase catalytic core"/>
    <property type="match status" value="1"/>
</dbReference>
<evidence type="ECO:0008006" key="4">
    <source>
        <dbReference type="Google" id="ProtNLM"/>
    </source>
</evidence>
<dbReference type="Proteomes" id="UP000001887">
    <property type="component" value="Chromosome"/>
</dbReference>
<keyword evidence="1" id="KW-0233">DNA recombination</keyword>
<reference evidence="2 3" key="1">
    <citation type="journal article" date="2009" name="Stand. Genomic Sci.">
        <title>Complete genome sequence of Pirellula staleyi type strain (ATCC 27377).</title>
        <authorList>
            <person name="Clum A."/>
            <person name="Tindall B.J."/>
            <person name="Sikorski J."/>
            <person name="Ivanova N."/>
            <person name="Mavrommatis K."/>
            <person name="Lucas S."/>
            <person name="Glavina del Rio T."/>
            <person name="Nolan M."/>
            <person name="Chen F."/>
            <person name="Tice H."/>
            <person name="Pitluck S."/>
            <person name="Cheng J.F."/>
            <person name="Chertkov O."/>
            <person name="Brettin T."/>
            <person name="Han C."/>
            <person name="Detter J.C."/>
            <person name="Kuske C."/>
            <person name="Bruce D."/>
            <person name="Goodwin L."/>
            <person name="Ovchinikova G."/>
            <person name="Pati A."/>
            <person name="Mikhailova N."/>
            <person name="Chen A."/>
            <person name="Palaniappan K."/>
            <person name="Land M."/>
            <person name="Hauser L."/>
            <person name="Chang Y.J."/>
            <person name="Jeffries C.D."/>
            <person name="Chain P."/>
            <person name="Rohde M."/>
            <person name="Goker M."/>
            <person name="Bristow J."/>
            <person name="Eisen J.A."/>
            <person name="Markowitz V."/>
            <person name="Hugenholtz P."/>
            <person name="Kyrpides N.C."/>
            <person name="Klenk H.P."/>
            <person name="Lapidus A."/>
        </authorList>
    </citation>
    <scope>NUCLEOTIDE SEQUENCE [LARGE SCALE GENOMIC DNA]</scope>
    <source>
        <strain evidence="3">ATCC 27377 / DSM 6068 / ICPB 4128</strain>
    </source>
</reference>
<keyword evidence="3" id="KW-1185">Reference proteome</keyword>
<protein>
    <recommendedName>
        <fullName evidence="4">Core-binding (CB) domain-containing protein</fullName>
    </recommendedName>
</protein>
<dbReference type="eggNOG" id="ENOG502Z961">
    <property type="taxonomic scope" value="Bacteria"/>
</dbReference>
<dbReference type="HOGENOM" id="CLU_518628_0_0_0"/>
<dbReference type="GO" id="GO:0006310">
    <property type="term" value="P:DNA recombination"/>
    <property type="evidence" value="ECO:0007669"/>
    <property type="project" value="UniProtKB-KW"/>
</dbReference>
<dbReference type="GO" id="GO:0003677">
    <property type="term" value="F:DNA binding"/>
    <property type="evidence" value="ECO:0007669"/>
    <property type="project" value="InterPro"/>
</dbReference>
<sequence>MGTRTRITWKLDKQGQYARQIGRKRADNGKVVQHKFRLGAELVEAKRREQRLRELWEQIEAEHPRGAAEWTSETLSFARQIAKGEKLIELPQFHGESPAAYAKRLHLTQKKYPAIAIVAEDREAQEIGEIAIDSMHEVQALARDTVHQLSVDLDSRTAVARSRSRKSTKGSGARLHEAFDAFIEWIKKDYHREALGRVNDGGLTLIRQVGTLKEKHEDTALSTIDYVAVELMFQFWRQRPFRKGTKRPISRVSAENYLGLLKRFFRWLHRQPKFAWSKPDDFEEISTKVEDDPDGLQRGLAQVKTFGLAELIKLNEVATPLERLFLLLGLNCGFGVKEIATLTVGEVVLFKGHNDREQELLGYQTTAADSFIKRVRRKSSVYGEWILFQQTVDGLQWALKRRRAMPDFSPNAPLLLNSHGERYDKPTKGDHRNQQISNRFNDLVARIRAKDESFPKLSFGKLRKTSGNLMRDRGGGEVSGVHLCHGQAVKTDDLADAYTNRPFGKVFAALRVVEQYLQPVFAAAGPNPFGK</sequence>
<accession>D2QXY8</accession>
<dbReference type="InterPro" id="IPR011010">
    <property type="entry name" value="DNA_brk_join_enz"/>
</dbReference>
<evidence type="ECO:0000313" key="2">
    <source>
        <dbReference type="EMBL" id="ADB18065.1"/>
    </source>
</evidence>